<dbReference type="STRING" id="1420583.V473_17150"/>
<proteinExistence type="predicted"/>
<feature type="coiled-coil region" evidence="1">
    <location>
        <begin position="143"/>
        <end position="194"/>
    </location>
</feature>
<feature type="transmembrane region" description="Helical" evidence="2">
    <location>
        <begin position="105"/>
        <end position="123"/>
    </location>
</feature>
<keyword evidence="2" id="KW-1133">Transmembrane helix</keyword>
<keyword evidence="2" id="KW-0812">Transmembrane</keyword>
<protein>
    <recommendedName>
        <fullName evidence="5">DUF3667 domain-containing protein</fullName>
    </recommendedName>
</protein>
<evidence type="ECO:0000256" key="1">
    <source>
        <dbReference type="SAM" id="Coils"/>
    </source>
</evidence>
<dbReference type="AlphaFoldDB" id="A0A0J7XSB3"/>
<feature type="transmembrane region" description="Helical" evidence="2">
    <location>
        <begin position="267"/>
        <end position="286"/>
    </location>
</feature>
<feature type="transmembrane region" description="Helical" evidence="2">
    <location>
        <begin position="330"/>
        <end position="349"/>
    </location>
</feature>
<keyword evidence="4" id="KW-1185">Reference proteome</keyword>
<evidence type="ECO:0000256" key="2">
    <source>
        <dbReference type="SAM" id="Phobius"/>
    </source>
</evidence>
<comment type="caution">
    <text evidence="3">The sequence shown here is derived from an EMBL/GenBank/DDBJ whole genome shotgun (WGS) entry which is preliminary data.</text>
</comment>
<dbReference type="Pfam" id="PF12412">
    <property type="entry name" value="DUF3667"/>
    <property type="match status" value="1"/>
</dbReference>
<dbReference type="InterPro" id="IPR022134">
    <property type="entry name" value="DUF3667"/>
</dbReference>
<dbReference type="EMBL" id="JACT01000004">
    <property type="protein sequence ID" value="KMS53938.1"/>
    <property type="molecule type" value="Genomic_DNA"/>
</dbReference>
<accession>A0A0J7XSB3</accession>
<gene>
    <name evidence="3" type="ORF">V473_17150</name>
</gene>
<keyword evidence="2" id="KW-0472">Membrane</keyword>
<evidence type="ECO:0000313" key="3">
    <source>
        <dbReference type="EMBL" id="KMS53938.1"/>
    </source>
</evidence>
<keyword evidence="1" id="KW-0175">Coiled coil</keyword>
<name>A0A0J7XSB3_9SPHN</name>
<organism evidence="3 4">
    <name type="scientific">Sphingobium cupriresistens LL01</name>
    <dbReference type="NCBI Taxonomy" id="1420583"/>
    <lineage>
        <taxon>Bacteria</taxon>
        <taxon>Pseudomonadati</taxon>
        <taxon>Pseudomonadota</taxon>
        <taxon>Alphaproteobacteria</taxon>
        <taxon>Sphingomonadales</taxon>
        <taxon>Sphingomonadaceae</taxon>
        <taxon>Sphingobium</taxon>
    </lineage>
</organism>
<feature type="transmembrane region" description="Helical" evidence="2">
    <location>
        <begin position="292"/>
        <end position="310"/>
    </location>
</feature>
<dbReference type="RefSeq" id="WP_066606781.1">
    <property type="nucleotide sequence ID" value="NZ_KQ130435.1"/>
</dbReference>
<sequence length="350" mass="38091">MTGEIEAAGDAITGGMLARAVEPGHGEAHDAGHGGCLNCGAAINGNYCAQCGQAAHLHRSFGAIGHDLAHGVLHFEGKIWTTLPELALRPGHLTRRYIHGERAKFVSPFALFLFSAFLMYAIFSLTSHGPEAGKMVQMDKGEIAELKQEEAKADAQIAKIEAKLAAPGLSAARKAALTENLVEAREERQGLTMASGLTDALRGEGVNGGVAQTVGTAISAAAKNPEFAYYKLKANAYKFSWALILISLPFIWLLFPFNRRYKMYDHAIYITYSIAFMSLLFSLSMVLTTVHATSGLVTLALLLFAIWHMYRQFKDAYALSRMGALWRLPLLYGFACVSLSLFFTFLVMMG</sequence>
<evidence type="ECO:0008006" key="5">
    <source>
        <dbReference type="Google" id="ProtNLM"/>
    </source>
</evidence>
<evidence type="ECO:0000313" key="4">
    <source>
        <dbReference type="Proteomes" id="UP000052232"/>
    </source>
</evidence>
<dbReference type="PATRIC" id="fig|1420583.3.peg.3235"/>
<reference evidence="3 4" key="1">
    <citation type="journal article" date="2015" name="G3 (Bethesda)">
        <title>Insights into Ongoing Evolution of the Hexachlorocyclohexane Catabolic Pathway from Comparative Genomics of Ten Sphingomonadaceae Strains.</title>
        <authorList>
            <person name="Pearce S.L."/>
            <person name="Oakeshott J.G."/>
            <person name="Pandey G."/>
        </authorList>
    </citation>
    <scope>NUCLEOTIDE SEQUENCE [LARGE SCALE GENOMIC DNA]</scope>
    <source>
        <strain evidence="3 4">LL01</strain>
    </source>
</reference>
<dbReference type="Proteomes" id="UP000052232">
    <property type="component" value="Unassembled WGS sequence"/>
</dbReference>
<feature type="transmembrane region" description="Helical" evidence="2">
    <location>
        <begin position="236"/>
        <end position="255"/>
    </location>
</feature>